<sequence>MSKKGYSSNYSRGIRAENSVASTYKSNGWSVKQSPGSRGAADLTCTKGATTHYVQVKSSGVSKPYISSSEVGRLKSTATRNNATSVIATVQNGSQTISYAKTGGSVKL</sequence>
<dbReference type="InterPro" id="IPR011856">
    <property type="entry name" value="tRNA_endonuc-like_dom_sf"/>
</dbReference>
<dbReference type="InterPro" id="IPR002732">
    <property type="entry name" value="Hjc"/>
</dbReference>
<dbReference type="AlphaFoldDB" id="A0A6C0ECL7"/>
<evidence type="ECO:0000256" key="1">
    <source>
        <dbReference type="ARBA" id="ARBA00029354"/>
    </source>
</evidence>
<dbReference type="GO" id="GO:0003676">
    <property type="term" value="F:nucleic acid binding"/>
    <property type="evidence" value="ECO:0007669"/>
    <property type="project" value="InterPro"/>
</dbReference>
<dbReference type="EMBL" id="MN739787">
    <property type="protein sequence ID" value="QHT26381.1"/>
    <property type="molecule type" value="Genomic_DNA"/>
</dbReference>
<dbReference type="Gene3D" id="3.40.1350.10">
    <property type="match status" value="1"/>
</dbReference>
<evidence type="ECO:0000313" key="2">
    <source>
        <dbReference type="EMBL" id="QHT26381.1"/>
    </source>
</evidence>
<dbReference type="InterPro" id="IPR011335">
    <property type="entry name" value="Restrct_endonuc-II-like"/>
</dbReference>
<comment type="catalytic activity">
    <reaction evidence="1">
        <text>Endonucleolytic cleavage at a junction such as a reciprocal single-stranded crossover between two homologous DNA duplexes (Holliday junction).</text>
        <dbReference type="EC" id="3.1.21.10"/>
    </reaction>
</comment>
<dbReference type="Pfam" id="PF01870">
    <property type="entry name" value="Hjc"/>
    <property type="match status" value="1"/>
</dbReference>
<accession>A0A6C0ECL7</accession>
<name>A0A6C0ECL7_9ZZZZ</name>
<reference evidence="2" key="1">
    <citation type="journal article" date="2020" name="Nature">
        <title>Giant virus diversity and host interactions through global metagenomics.</title>
        <authorList>
            <person name="Schulz F."/>
            <person name="Roux S."/>
            <person name="Paez-Espino D."/>
            <person name="Jungbluth S."/>
            <person name="Walsh D.A."/>
            <person name="Denef V.J."/>
            <person name="McMahon K.D."/>
            <person name="Konstantinidis K.T."/>
            <person name="Eloe-Fadrosh E.A."/>
            <person name="Kyrpides N.C."/>
            <person name="Woyke T."/>
        </authorList>
    </citation>
    <scope>NUCLEOTIDE SEQUENCE</scope>
    <source>
        <strain evidence="2">GVMAG-M-3300023179-27</strain>
    </source>
</reference>
<protein>
    <recommendedName>
        <fullName evidence="3">PD(D/E)XK endonuclease domain-containing protein</fullName>
    </recommendedName>
</protein>
<organism evidence="2">
    <name type="scientific">viral metagenome</name>
    <dbReference type="NCBI Taxonomy" id="1070528"/>
    <lineage>
        <taxon>unclassified sequences</taxon>
        <taxon>metagenomes</taxon>
        <taxon>organismal metagenomes</taxon>
    </lineage>
</organism>
<dbReference type="SUPFAM" id="SSF52980">
    <property type="entry name" value="Restriction endonuclease-like"/>
    <property type="match status" value="1"/>
</dbReference>
<proteinExistence type="predicted"/>
<dbReference type="GO" id="GO:0008821">
    <property type="term" value="F:crossover junction DNA endonuclease activity"/>
    <property type="evidence" value="ECO:0007669"/>
    <property type="project" value="UniProtKB-EC"/>
</dbReference>
<evidence type="ECO:0008006" key="3">
    <source>
        <dbReference type="Google" id="ProtNLM"/>
    </source>
</evidence>